<dbReference type="Proteomes" id="UP001396898">
    <property type="component" value="Unassembled WGS sequence"/>
</dbReference>
<evidence type="ECO:0000313" key="11">
    <source>
        <dbReference type="Proteomes" id="UP001396898"/>
    </source>
</evidence>
<dbReference type="CDD" id="cd11041">
    <property type="entry name" value="CYP503A1-like"/>
    <property type="match status" value="1"/>
</dbReference>
<evidence type="ECO:0000256" key="9">
    <source>
        <dbReference type="SAM" id="MobiDB-lite"/>
    </source>
</evidence>
<protein>
    <submittedName>
        <fullName evidence="10">Cytochrome P450</fullName>
    </submittedName>
</protein>
<dbReference type="SUPFAM" id="SSF48264">
    <property type="entry name" value="Cytochrome P450"/>
    <property type="match status" value="1"/>
</dbReference>
<organism evidence="10 11">
    <name type="scientific">Apiospora marii</name>
    <dbReference type="NCBI Taxonomy" id="335849"/>
    <lineage>
        <taxon>Eukaryota</taxon>
        <taxon>Fungi</taxon>
        <taxon>Dikarya</taxon>
        <taxon>Ascomycota</taxon>
        <taxon>Pezizomycotina</taxon>
        <taxon>Sordariomycetes</taxon>
        <taxon>Xylariomycetidae</taxon>
        <taxon>Amphisphaeriales</taxon>
        <taxon>Apiosporaceae</taxon>
        <taxon>Apiospora</taxon>
    </lineage>
</organism>
<dbReference type="EMBL" id="JAQQWI010000011">
    <property type="protein sequence ID" value="KAK8017141.1"/>
    <property type="molecule type" value="Genomic_DNA"/>
</dbReference>
<dbReference type="PROSITE" id="PS00086">
    <property type="entry name" value="CYTOCHROME_P450"/>
    <property type="match status" value="1"/>
</dbReference>
<dbReference type="InterPro" id="IPR036396">
    <property type="entry name" value="Cyt_P450_sf"/>
</dbReference>
<dbReference type="Pfam" id="PF00067">
    <property type="entry name" value="p450"/>
    <property type="match status" value="1"/>
</dbReference>
<dbReference type="InterPro" id="IPR017972">
    <property type="entry name" value="Cyt_P450_CS"/>
</dbReference>
<gene>
    <name evidence="10" type="ORF">PG991_008217</name>
</gene>
<evidence type="ECO:0000256" key="2">
    <source>
        <dbReference type="ARBA" id="ARBA00010617"/>
    </source>
</evidence>
<comment type="cofactor">
    <cofactor evidence="1">
        <name>heme</name>
        <dbReference type="ChEBI" id="CHEBI:30413"/>
    </cofactor>
</comment>
<evidence type="ECO:0000256" key="4">
    <source>
        <dbReference type="ARBA" id="ARBA00022723"/>
    </source>
</evidence>
<evidence type="ECO:0000256" key="5">
    <source>
        <dbReference type="ARBA" id="ARBA00023002"/>
    </source>
</evidence>
<keyword evidence="11" id="KW-1185">Reference proteome</keyword>
<keyword evidence="4 8" id="KW-0479">Metal-binding</keyword>
<dbReference type="PANTHER" id="PTHR46206:SF1">
    <property type="entry name" value="P450, PUTATIVE (EUROFUNG)-RELATED"/>
    <property type="match status" value="1"/>
</dbReference>
<dbReference type="PANTHER" id="PTHR46206">
    <property type="entry name" value="CYTOCHROME P450"/>
    <property type="match status" value="1"/>
</dbReference>
<evidence type="ECO:0000256" key="1">
    <source>
        <dbReference type="ARBA" id="ARBA00001971"/>
    </source>
</evidence>
<sequence length="541" mass="60436">MISTLYILLPIVAAVCFTLVKWIHRPRDPIWAQVDRVGGASRLSFLGSVLSSITSTRKLATEGYRRFSKTLDRPYALPTTWMRSGAVMVLPPSRVPLMTRPDKTHDGEWTNLLGLIETTQLPYLIDDPTIYQNLLHFDVVRRHMTSTRDVARLAPTTADELDRAFGDVWGTSSEWKTIDGWEACGGVISRASQRVLVGLPLSRDPALLETSRAYVNSVLVGGAIINCFPSQVRWLVAPLVAARARYYQSRYVNMLVPLVRERIRMWEEKEKDDGHGPDDFLQWMIPICAQAGPDQLDPTRIALRLVSLLTPLVFAICYVFAHCVLDILGGPDRRDIVAGLEEECTRVMSLQNGSGGGGRLSLLDTSEAVSRLSRVDSALRESMRLSDVAVTNLAREVTAGEVDVGQGLRVKPGVRMVFPTQNIHRDPDNYEDPTRYDAFRFSRPFEKPQREGSSPERPKPGPVVGEQQKLIVTTTPTFLPFGYGRHACPGRWFAAQLMKQALAYVVLHYDVQLVGGPQPRRALLNTMVPPVGSQIRIRRKG</sequence>
<keyword evidence="6 8" id="KW-0408">Iron</keyword>
<dbReference type="InterPro" id="IPR002403">
    <property type="entry name" value="Cyt_P450_E_grp-IV"/>
</dbReference>
<evidence type="ECO:0000256" key="8">
    <source>
        <dbReference type="RuleBase" id="RU000461"/>
    </source>
</evidence>
<keyword evidence="7 8" id="KW-0503">Monooxygenase</keyword>
<accession>A0ABR1RQ95</accession>
<evidence type="ECO:0000256" key="3">
    <source>
        <dbReference type="ARBA" id="ARBA00022617"/>
    </source>
</evidence>
<proteinExistence type="inferred from homology"/>
<name>A0ABR1RQ95_9PEZI</name>
<comment type="caution">
    <text evidence="10">The sequence shown here is derived from an EMBL/GenBank/DDBJ whole genome shotgun (WGS) entry which is preliminary data.</text>
</comment>
<evidence type="ECO:0000313" key="10">
    <source>
        <dbReference type="EMBL" id="KAK8017141.1"/>
    </source>
</evidence>
<dbReference type="InterPro" id="IPR001128">
    <property type="entry name" value="Cyt_P450"/>
</dbReference>
<keyword evidence="3 8" id="KW-0349">Heme</keyword>
<feature type="compositionally biased region" description="Basic and acidic residues" evidence="9">
    <location>
        <begin position="442"/>
        <end position="459"/>
    </location>
</feature>
<feature type="region of interest" description="Disordered" evidence="9">
    <location>
        <begin position="442"/>
        <end position="466"/>
    </location>
</feature>
<evidence type="ECO:0000256" key="6">
    <source>
        <dbReference type="ARBA" id="ARBA00023004"/>
    </source>
</evidence>
<dbReference type="Gene3D" id="1.10.630.10">
    <property type="entry name" value="Cytochrome P450"/>
    <property type="match status" value="1"/>
</dbReference>
<reference evidence="10 11" key="1">
    <citation type="submission" date="2023-01" db="EMBL/GenBank/DDBJ databases">
        <title>Analysis of 21 Apiospora genomes using comparative genomics revels a genus with tremendous synthesis potential of carbohydrate active enzymes and secondary metabolites.</title>
        <authorList>
            <person name="Sorensen T."/>
        </authorList>
    </citation>
    <scope>NUCLEOTIDE SEQUENCE [LARGE SCALE GENOMIC DNA]</scope>
    <source>
        <strain evidence="10 11">CBS 20057</strain>
    </source>
</reference>
<evidence type="ECO:0000256" key="7">
    <source>
        <dbReference type="ARBA" id="ARBA00023033"/>
    </source>
</evidence>
<comment type="similarity">
    <text evidence="2 8">Belongs to the cytochrome P450 family.</text>
</comment>
<dbReference type="PRINTS" id="PR00465">
    <property type="entry name" value="EP450IV"/>
</dbReference>
<keyword evidence="5 8" id="KW-0560">Oxidoreductase</keyword>